<name>A0A0N5A905_9BILA</name>
<dbReference type="Gene3D" id="2.30.30.140">
    <property type="match status" value="1"/>
</dbReference>
<dbReference type="PANTHER" id="PTHR46297">
    <property type="entry name" value="ZINC FINGER CCCH-TYPE WITH G PATCH DOMAIN-CONTAINING PROTEIN"/>
    <property type="match status" value="1"/>
</dbReference>
<keyword evidence="2" id="KW-0539">Nucleus</keyword>
<keyword evidence="5" id="KW-1185">Reference proteome</keyword>
<feature type="compositionally biased region" description="Polar residues" evidence="4">
    <location>
        <begin position="223"/>
        <end position="234"/>
    </location>
</feature>
<keyword evidence="3" id="KW-0175">Coiled coil</keyword>
<dbReference type="STRING" id="451379.A0A0N5A905"/>
<evidence type="ECO:0000256" key="2">
    <source>
        <dbReference type="ARBA" id="ARBA00023242"/>
    </source>
</evidence>
<feature type="coiled-coil region" evidence="3">
    <location>
        <begin position="138"/>
        <end position="174"/>
    </location>
</feature>
<dbReference type="GO" id="GO:0005634">
    <property type="term" value="C:nucleus"/>
    <property type="evidence" value="ECO:0007669"/>
    <property type="project" value="UniProtKB-SubCell"/>
</dbReference>
<dbReference type="AlphaFoldDB" id="A0A0N5A905"/>
<evidence type="ECO:0000256" key="4">
    <source>
        <dbReference type="SAM" id="MobiDB-lite"/>
    </source>
</evidence>
<evidence type="ECO:0000313" key="5">
    <source>
        <dbReference type="Proteomes" id="UP000046393"/>
    </source>
</evidence>
<protein>
    <submittedName>
        <fullName evidence="6">Tudor domain-containing protein</fullName>
    </submittedName>
</protein>
<evidence type="ECO:0000313" key="6">
    <source>
        <dbReference type="WBParaSite" id="SMUV_0000056901-mRNA-1"/>
    </source>
</evidence>
<reference evidence="6" key="1">
    <citation type="submission" date="2017-02" db="UniProtKB">
        <authorList>
            <consortium name="WormBaseParasite"/>
        </authorList>
    </citation>
    <scope>IDENTIFICATION</scope>
</reference>
<sequence length="234" mass="26611">MTDSEELMNYKLQLEQVEAALLAEPDNDELKKLKVDLKEIIVLQEELTKNVQTSEILQSSSSTGSKTEKEHNFKVGDRCMAVFANGQKFPAVVDGFSQDAVAVTCVGKGTKHMLKLTDILPVVDEEKSVWEKPKSIHHRKSEWQIERERRRMRALKKEHRRRELEEAKEEEKNKWLSFNAKANSRSMKGFKRQTASGSAPDGPAWGITSQTSISSRRDLGAFKSTQRGNMDSLF</sequence>
<accession>A0A0N5A905</accession>
<feature type="region of interest" description="Disordered" evidence="4">
    <location>
        <begin position="186"/>
        <end position="234"/>
    </location>
</feature>
<comment type="subcellular location">
    <subcellularLocation>
        <location evidence="1">Nucleus</location>
    </subcellularLocation>
</comment>
<dbReference type="SUPFAM" id="SSF63748">
    <property type="entry name" value="Tudor/PWWP/MBT"/>
    <property type="match status" value="1"/>
</dbReference>
<evidence type="ECO:0000256" key="3">
    <source>
        <dbReference type="SAM" id="Coils"/>
    </source>
</evidence>
<organism evidence="5 6">
    <name type="scientific">Syphacia muris</name>
    <dbReference type="NCBI Taxonomy" id="451379"/>
    <lineage>
        <taxon>Eukaryota</taxon>
        <taxon>Metazoa</taxon>
        <taxon>Ecdysozoa</taxon>
        <taxon>Nematoda</taxon>
        <taxon>Chromadorea</taxon>
        <taxon>Rhabditida</taxon>
        <taxon>Spirurina</taxon>
        <taxon>Oxyuridomorpha</taxon>
        <taxon>Oxyuroidea</taxon>
        <taxon>Oxyuridae</taxon>
        <taxon>Syphacia</taxon>
    </lineage>
</organism>
<evidence type="ECO:0000256" key="1">
    <source>
        <dbReference type="ARBA" id="ARBA00004123"/>
    </source>
</evidence>
<dbReference type="Proteomes" id="UP000046393">
    <property type="component" value="Unplaced"/>
</dbReference>
<dbReference type="WBParaSite" id="SMUV_0000056901-mRNA-1">
    <property type="protein sequence ID" value="SMUV_0000056901-mRNA-1"/>
    <property type="gene ID" value="SMUV_0000056901"/>
</dbReference>
<proteinExistence type="predicted"/>